<dbReference type="Proteomes" id="UP000537131">
    <property type="component" value="Unassembled WGS sequence"/>
</dbReference>
<evidence type="ECO:0000259" key="3">
    <source>
        <dbReference type="SMART" id="SM01008"/>
    </source>
</evidence>
<name>A0A7Y0EGP8_9CLOT</name>
<dbReference type="Gene3D" id="3.90.1170.50">
    <property type="entry name" value="Aldehyde oxidase/xanthine dehydrogenase, a/b hammerhead"/>
    <property type="match status" value="1"/>
</dbReference>
<keyword evidence="1" id="KW-0500">Molybdenum</keyword>
<dbReference type="GO" id="GO:0016491">
    <property type="term" value="F:oxidoreductase activity"/>
    <property type="evidence" value="ECO:0007669"/>
    <property type="project" value="UniProtKB-KW"/>
</dbReference>
<evidence type="ECO:0000256" key="1">
    <source>
        <dbReference type="ARBA" id="ARBA00022505"/>
    </source>
</evidence>
<evidence type="ECO:0000313" key="5">
    <source>
        <dbReference type="Proteomes" id="UP000537131"/>
    </source>
</evidence>
<evidence type="ECO:0000256" key="2">
    <source>
        <dbReference type="ARBA" id="ARBA00023002"/>
    </source>
</evidence>
<dbReference type="InterPro" id="IPR000674">
    <property type="entry name" value="Ald_Oxase/Xan_DH_a/b"/>
</dbReference>
<dbReference type="Pfam" id="PF02738">
    <property type="entry name" value="MoCoBD_1"/>
    <property type="match status" value="1"/>
</dbReference>
<dbReference type="Gene3D" id="3.30.365.10">
    <property type="entry name" value="Aldehyde oxidase/xanthine dehydrogenase, molybdopterin binding domain"/>
    <property type="match status" value="4"/>
</dbReference>
<reference evidence="4 5" key="1">
    <citation type="submission" date="2020-04" db="EMBL/GenBank/DDBJ databases">
        <authorList>
            <person name="Doyle D.A."/>
        </authorList>
    </citation>
    <scope>NUCLEOTIDE SEQUENCE [LARGE SCALE GENOMIC DNA]</scope>
    <source>
        <strain evidence="4 5">P21</strain>
    </source>
</reference>
<protein>
    <submittedName>
        <fullName evidence="4">Xanthine dehydrogenase family protein molybdopterin-binding subunit</fullName>
    </submittedName>
</protein>
<proteinExistence type="predicted"/>
<sequence length="781" mass="85150">MSGPINIGVSIPRKESLDKVTGAAKYTDDTIIPGMLHAKLLTSPYAHANIKSINIEAALKVKGVKSIITGDYCKALFGANVEDRPPIAKDKVRYFGEPVAMVVANSEQEAVNAIELIKVEYEKLPVVNSVNEAIKPDAPLIHPDLSKYACVVDFANPKENSNIATQIKIRKGDMAKAWSESDVVVESSFTMPQADHLAMETRNARAQVLPDGRVIIYTSSQAPFHVKQIISKKYNIPEGNLIVRVPFVGGGFGGKACIQLETLAYLASKSVGGKMVKIANTREEDIRMSPCKIGLEASLKIGAAKDGMIKALECTYLVDCGAYSDTAPTMAKAIAVNCTGPYNIENIYCDSFCVYTNHTFATSYRSFGHVSFTFCIERLLDKLAAVLGMDMLELRIKNAISPGNFSPTQVKITESNTGCLQRCLKKLKQVINWRPENIIEANGDMVHAKGISCFWKTSDSPSNATSGVILTFNKDGSINLNCGAVEIGPGMKTTAAQILAKRMNMDVSRIHVFMGVDTEVSPRHWKTVASMTTFMVGRAVLRAAEDLIKQLTKTASIAMKCPEEDLEVSNEKVFLKDDPSIYIIFRDLVYGFSYANGISIGDQIIGRGSYVMRHITELNKETGKGKPGPSWTVGAQAVEIEYNPKNYNYRILKAVTVIDAGKIINPKAAKGLIMGGMSMGLGLASREEFLYDDEGILQNTSLRIYKPMHFGENPEYIVDFIETPQIDGPYGARGLGEHGIIGIPAAFATALSLAAESDFLKIPITPEVIWQAKTGGKYDTL</sequence>
<dbReference type="AlphaFoldDB" id="A0A7Y0EGP8"/>
<dbReference type="InterPro" id="IPR016208">
    <property type="entry name" value="Ald_Oxase/xanthine_DH-like"/>
</dbReference>
<keyword evidence="5" id="KW-1185">Reference proteome</keyword>
<feature type="domain" description="Aldehyde oxidase/xanthine dehydrogenase a/b hammerhead" evidence="3">
    <location>
        <begin position="21"/>
        <end position="125"/>
    </location>
</feature>
<dbReference type="PANTHER" id="PTHR11908">
    <property type="entry name" value="XANTHINE DEHYDROGENASE"/>
    <property type="match status" value="1"/>
</dbReference>
<dbReference type="SUPFAM" id="SSF54665">
    <property type="entry name" value="CO dehydrogenase molybdoprotein N-domain-like"/>
    <property type="match status" value="1"/>
</dbReference>
<dbReference type="InterPro" id="IPR036856">
    <property type="entry name" value="Ald_Oxase/Xan_DH_a/b_sf"/>
</dbReference>
<dbReference type="Pfam" id="PF20256">
    <property type="entry name" value="MoCoBD_2"/>
    <property type="match status" value="1"/>
</dbReference>
<dbReference type="InterPro" id="IPR008274">
    <property type="entry name" value="AldOxase/xan_DH_MoCoBD1"/>
</dbReference>
<dbReference type="PANTHER" id="PTHR11908:SF132">
    <property type="entry name" value="ALDEHYDE OXIDASE 1-RELATED"/>
    <property type="match status" value="1"/>
</dbReference>
<reference evidence="4 5" key="2">
    <citation type="submission" date="2020-06" db="EMBL/GenBank/DDBJ databases">
        <title>Complete Genome Sequence of Clostridium muelleri sp. nov. P21T, an Acid-Alcohol Producing Acetogen Isolated from Old Hay.</title>
        <authorList>
            <person name="Duncan K.E."/>
            <person name="Tanner R.S."/>
        </authorList>
    </citation>
    <scope>NUCLEOTIDE SEQUENCE [LARGE SCALE GENOMIC DNA]</scope>
    <source>
        <strain evidence="4 5">P21</strain>
    </source>
</reference>
<dbReference type="EMBL" id="JABBNI010000018">
    <property type="protein sequence ID" value="NMM63133.1"/>
    <property type="molecule type" value="Genomic_DNA"/>
</dbReference>
<dbReference type="Pfam" id="PF01315">
    <property type="entry name" value="Ald_Xan_dh_C"/>
    <property type="match status" value="1"/>
</dbReference>
<dbReference type="GO" id="GO:0005506">
    <property type="term" value="F:iron ion binding"/>
    <property type="evidence" value="ECO:0007669"/>
    <property type="project" value="InterPro"/>
</dbReference>
<dbReference type="SUPFAM" id="SSF56003">
    <property type="entry name" value="Molybdenum cofactor-binding domain"/>
    <property type="match status" value="1"/>
</dbReference>
<gene>
    <name evidence="4" type="ORF">HBE96_10580</name>
</gene>
<accession>A0A7Y0EGP8</accession>
<dbReference type="InterPro" id="IPR046867">
    <property type="entry name" value="AldOxase/xan_DH_MoCoBD2"/>
</dbReference>
<dbReference type="RefSeq" id="WP_169297736.1">
    <property type="nucleotide sequence ID" value="NZ_JABBNI010000018.1"/>
</dbReference>
<keyword evidence="2" id="KW-0560">Oxidoreductase</keyword>
<comment type="caution">
    <text evidence="4">The sequence shown here is derived from an EMBL/GenBank/DDBJ whole genome shotgun (WGS) entry which is preliminary data.</text>
</comment>
<dbReference type="InterPro" id="IPR037165">
    <property type="entry name" value="AldOxase/xan_DH_Mopterin-bd_sf"/>
</dbReference>
<dbReference type="SMART" id="SM01008">
    <property type="entry name" value="Ald_Xan_dh_C"/>
    <property type="match status" value="1"/>
</dbReference>
<organism evidence="4 5">
    <name type="scientific">Clostridium muellerianum</name>
    <dbReference type="NCBI Taxonomy" id="2716538"/>
    <lineage>
        <taxon>Bacteria</taxon>
        <taxon>Bacillati</taxon>
        <taxon>Bacillota</taxon>
        <taxon>Clostridia</taxon>
        <taxon>Eubacteriales</taxon>
        <taxon>Clostridiaceae</taxon>
        <taxon>Clostridium</taxon>
    </lineage>
</organism>
<evidence type="ECO:0000313" key="4">
    <source>
        <dbReference type="EMBL" id="NMM63133.1"/>
    </source>
</evidence>